<proteinExistence type="inferred from homology"/>
<dbReference type="InterPro" id="IPR008995">
    <property type="entry name" value="Mo/tungstate-bd_C_term_dom"/>
</dbReference>
<comment type="similarity">
    <text evidence="7">Belongs to the ABC transporter superfamily. Spermidine/putrescine importer (TC 3.A.1.11.1) family.</text>
</comment>
<dbReference type="Pfam" id="PF08402">
    <property type="entry name" value="TOBE_2"/>
    <property type="match status" value="1"/>
</dbReference>
<dbReference type="NCBIfam" id="TIGR01187">
    <property type="entry name" value="potA"/>
    <property type="match status" value="1"/>
</dbReference>
<keyword evidence="10" id="KW-1185">Reference proteome</keyword>
<organism evidence="9 10">
    <name type="scientific">Isoalcanivorax beigongshangi</name>
    <dbReference type="NCBI Taxonomy" id="3238810"/>
    <lineage>
        <taxon>Bacteria</taxon>
        <taxon>Pseudomonadati</taxon>
        <taxon>Pseudomonadota</taxon>
        <taxon>Gammaproteobacteria</taxon>
        <taxon>Oceanospirillales</taxon>
        <taxon>Alcanivoracaceae</taxon>
        <taxon>Isoalcanivorax</taxon>
    </lineage>
</organism>
<dbReference type="RefSeq" id="WP_369456025.1">
    <property type="nucleotide sequence ID" value="NZ_JBGCUO010000001.1"/>
</dbReference>
<evidence type="ECO:0000256" key="5">
    <source>
        <dbReference type="ARBA" id="ARBA00022967"/>
    </source>
</evidence>
<sequence>MKDATSATVQVRLEGLCKQFAGKAVLDGFDLDIHQGEFLTLLGPSGCGKTTLLRLLAGFERPDAGRILLEGEDIGALPPNQRPLNTVFQSYALFPHMTVFQNVAYGLRMEGRPLAEQRQRAMDALEMVQLADYAERRPHQLSGGQQQRVAIARAVVKRPRVLLLDEPLSALDFKLRKTMQLELKRLQRELGITFVFVTHDQDEALSMSDRVVVLNQGHIEQLGTPRQLYEHPSSLFVARFVGDANLLPGEITAVYDDGQIEVALLGQSRRLRRPHFDAVPGQPVQVLLRPEDMRLEAPGAPGFPGRVLERSYKGSTLDALVRLEAGPDILASEFFDEDYPDFDHQRGEPVSVSWVPLWEWVLPDEAEHRV</sequence>
<evidence type="ECO:0000256" key="7">
    <source>
        <dbReference type="RuleBase" id="RU364083"/>
    </source>
</evidence>
<dbReference type="CDD" id="cd03300">
    <property type="entry name" value="ABC_PotA_N"/>
    <property type="match status" value="1"/>
</dbReference>
<comment type="subunit">
    <text evidence="7">The complex is composed of two ATP-binding proteins (PotA), two transmembrane proteins (PotB and PotC) and a solute-binding protein (PotD).</text>
</comment>
<dbReference type="EMBL" id="JBGCUO010000001">
    <property type="protein sequence ID" value="MEY1662799.1"/>
    <property type="molecule type" value="Genomic_DNA"/>
</dbReference>
<keyword evidence="1 7" id="KW-0813">Transport</keyword>
<dbReference type="PANTHER" id="PTHR42781">
    <property type="entry name" value="SPERMIDINE/PUTRESCINE IMPORT ATP-BINDING PROTEIN POTA"/>
    <property type="match status" value="1"/>
</dbReference>
<dbReference type="Gene3D" id="2.40.50.100">
    <property type="match status" value="1"/>
</dbReference>
<dbReference type="SUPFAM" id="SSF52540">
    <property type="entry name" value="P-loop containing nucleoside triphosphate hydrolases"/>
    <property type="match status" value="1"/>
</dbReference>
<keyword evidence="2 7" id="KW-1003">Cell membrane</keyword>
<keyword evidence="6 7" id="KW-0472">Membrane</keyword>
<keyword evidence="5 7" id="KW-1278">Translocase</keyword>
<evidence type="ECO:0000313" key="10">
    <source>
        <dbReference type="Proteomes" id="UP001562065"/>
    </source>
</evidence>
<keyword evidence="3 7" id="KW-0547">Nucleotide-binding</keyword>
<dbReference type="InterPro" id="IPR005893">
    <property type="entry name" value="PotA-like"/>
</dbReference>
<dbReference type="PROSITE" id="PS00211">
    <property type="entry name" value="ABC_TRANSPORTER_1"/>
    <property type="match status" value="1"/>
</dbReference>
<name>A0ABV4AJ05_9GAMM</name>
<dbReference type="InterPro" id="IPR027417">
    <property type="entry name" value="P-loop_NTPase"/>
</dbReference>
<dbReference type="InterPro" id="IPR017871">
    <property type="entry name" value="ABC_transporter-like_CS"/>
</dbReference>
<dbReference type="InterPro" id="IPR013611">
    <property type="entry name" value="Transp-assoc_OB_typ2"/>
</dbReference>
<comment type="function">
    <text evidence="7">Part of the ABC transporter complex PotABCD involved in spermidine/putrescine import. Responsible for energy coupling to the transport system.</text>
</comment>
<evidence type="ECO:0000259" key="8">
    <source>
        <dbReference type="PROSITE" id="PS50893"/>
    </source>
</evidence>
<dbReference type="InterPro" id="IPR003593">
    <property type="entry name" value="AAA+_ATPase"/>
</dbReference>
<keyword evidence="4 7" id="KW-0067">ATP-binding</keyword>
<dbReference type="InterPro" id="IPR017879">
    <property type="entry name" value="PotA_ATP-bd"/>
</dbReference>
<dbReference type="InterPro" id="IPR050093">
    <property type="entry name" value="ABC_SmlMolc_Importer"/>
</dbReference>
<dbReference type="GO" id="GO:0005524">
    <property type="term" value="F:ATP binding"/>
    <property type="evidence" value="ECO:0007669"/>
    <property type="project" value="UniProtKB-KW"/>
</dbReference>
<dbReference type="Proteomes" id="UP001562065">
    <property type="component" value="Unassembled WGS sequence"/>
</dbReference>
<dbReference type="PROSITE" id="PS50893">
    <property type="entry name" value="ABC_TRANSPORTER_2"/>
    <property type="match status" value="1"/>
</dbReference>
<comment type="catalytic activity">
    <reaction evidence="7">
        <text>ATP + H2O + polyamine-[polyamine-binding protein]Side 1 = ADP + phosphate + polyamineSide 2 + [polyamine-binding protein]Side 1.</text>
        <dbReference type="EC" id="7.6.2.11"/>
    </reaction>
</comment>
<evidence type="ECO:0000256" key="3">
    <source>
        <dbReference type="ARBA" id="ARBA00022741"/>
    </source>
</evidence>
<comment type="caution">
    <text evidence="9">The sequence shown here is derived from an EMBL/GenBank/DDBJ whole genome shotgun (WGS) entry which is preliminary data.</text>
</comment>
<gene>
    <name evidence="7 9" type="primary">potA</name>
    <name evidence="9" type="ORF">AB5I84_11615</name>
</gene>
<dbReference type="SMART" id="SM00382">
    <property type="entry name" value="AAA"/>
    <property type="match status" value="1"/>
</dbReference>
<evidence type="ECO:0000256" key="4">
    <source>
        <dbReference type="ARBA" id="ARBA00022840"/>
    </source>
</evidence>
<evidence type="ECO:0000256" key="2">
    <source>
        <dbReference type="ARBA" id="ARBA00022475"/>
    </source>
</evidence>
<dbReference type="EC" id="7.6.2.11" evidence="7"/>
<evidence type="ECO:0000313" key="9">
    <source>
        <dbReference type="EMBL" id="MEY1662799.1"/>
    </source>
</evidence>
<evidence type="ECO:0000256" key="6">
    <source>
        <dbReference type="ARBA" id="ARBA00023136"/>
    </source>
</evidence>
<dbReference type="SUPFAM" id="SSF50331">
    <property type="entry name" value="MOP-like"/>
    <property type="match status" value="1"/>
</dbReference>
<dbReference type="NCBIfam" id="NF006987">
    <property type="entry name" value="PRK09452.1"/>
    <property type="match status" value="1"/>
</dbReference>
<dbReference type="Gene3D" id="3.40.50.300">
    <property type="entry name" value="P-loop containing nucleotide triphosphate hydrolases"/>
    <property type="match status" value="1"/>
</dbReference>
<evidence type="ECO:0000256" key="1">
    <source>
        <dbReference type="ARBA" id="ARBA00022448"/>
    </source>
</evidence>
<dbReference type="InterPro" id="IPR003439">
    <property type="entry name" value="ABC_transporter-like_ATP-bd"/>
</dbReference>
<reference evidence="9 10" key="1">
    <citation type="submission" date="2024-07" db="EMBL/GenBank/DDBJ databases">
        <authorList>
            <person name="Ren Q."/>
        </authorList>
    </citation>
    <scope>NUCLEOTIDE SEQUENCE [LARGE SCALE GENOMIC DNA]</scope>
    <source>
        <strain evidence="9 10">REN37</strain>
    </source>
</reference>
<accession>A0ABV4AJ05</accession>
<feature type="domain" description="ABC transporter" evidence="8">
    <location>
        <begin position="11"/>
        <end position="241"/>
    </location>
</feature>
<dbReference type="PANTHER" id="PTHR42781:SF4">
    <property type="entry name" value="SPERMIDINE_PUTRESCINE IMPORT ATP-BINDING PROTEIN POTA"/>
    <property type="match status" value="1"/>
</dbReference>
<dbReference type="Pfam" id="PF00005">
    <property type="entry name" value="ABC_tran"/>
    <property type="match status" value="1"/>
</dbReference>
<protein>
    <recommendedName>
        <fullName evidence="7">Spermidine/putrescine import ATP-binding protein PotA</fullName>
        <ecNumber evidence="7">7.6.2.11</ecNumber>
    </recommendedName>
</protein>